<feature type="compositionally biased region" description="Polar residues" evidence="12">
    <location>
        <begin position="31"/>
        <end position="41"/>
    </location>
</feature>
<evidence type="ECO:0000256" key="3">
    <source>
        <dbReference type="ARBA" id="ARBA00022461"/>
    </source>
</evidence>
<feature type="compositionally biased region" description="Polar residues" evidence="12">
    <location>
        <begin position="1"/>
        <end position="10"/>
    </location>
</feature>
<keyword evidence="6" id="KW-0915">Sodium</keyword>
<keyword evidence="10 11" id="KW-0407">Ion channel</keyword>
<evidence type="ECO:0000256" key="9">
    <source>
        <dbReference type="ARBA" id="ARBA00023201"/>
    </source>
</evidence>
<evidence type="ECO:0000256" key="8">
    <source>
        <dbReference type="ARBA" id="ARBA00023136"/>
    </source>
</evidence>
<gene>
    <name evidence="14" type="ORF">MEDL_6034</name>
</gene>
<keyword evidence="8 13" id="KW-0472">Membrane</keyword>
<keyword evidence="5 13" id="KW-1133">Transmembrane helix</keyword>
<sequence length="1022" mass="119134">MNSRHSLYKQNSHDEQHNWDQQDIEEFGKSIENQTSGSEQDAPSLASKESSMLIPQAQKKESRWKEHIYDLSQCTTLHGVRYLGMKDTSIISKVLWVCVIGLCGGIMAYNMSDRLMYYLQSPVNVNVKVHHNTSLIFPSVTICNQNAFRLTAANEHNWYDFIETLYNSNRTSTGIDWKKYNATDLTFSELYLKTGHTKEDMIHRFAGKKCSAKDFKTILTDQGLCFTFKPDKNSKLRHYRELRSWHTGSDNGLKLVLNTEQYEHMDGPNIASGIKLLAHHDTDIPRVKELGISVPTHSYAMIGVDLTVIESLQKPYGNCKDKPLNYSREYTKDDCLFECLSRVAEQQCGCSNYLIPKDKTIKPKNPTGSVRKDLKSPTDDEDSDEEDDEEDGEEDIDIGEPEFVPAESPVHASSGKHVQNKIEPCSIKKYLHCYQKKYDLAYLDYNLHCNCPAPCSARLYKPLMSYASTVEKEDDGNKQTSIHSSGTEIQGNLTLQAKVLKAVEIKHRKNVVRRKVFNRIRSNFMQEYKNYKLMIGHDMLMYKWKTKFSNMLEYDRKCIEKMKELFLFQIYNLEYNFILARQEMEEETISNVCQGYNEIRSIVENTLMSLSVKNRESKSNILFYTTQLFLQSKLENVDNAADNISTLFKSYSLGKPIFHYSFKNYSESYNMFIVPKKLLRDSMRHYIEYSQKYSSAVSGDIESVRVSLNEYLSLLKSVMESGNLNEKRMSKVSKNYKDNCKAFLYNKRVFYKECLDRPVEILKTNYKNFTSLTDKYLKSMEFVLKKYNQFKTKLVEKPDLTEFLLLLQDYLIKPNITKDDLYRKSRLTKLSIDRIVSDFDGLKRIQNTVYDKLSENKEPIADIWRVIKYDENMKTFYNSVNKSIFSKSHFTYFKNGFRYGGSGNIFSLAQWWWRPSDVVYGVSNLEKRFDELYEDLNLFKKQTRIDDNFNKTNFLPIDIFFRELSFMEIKQQEAYDLWAFFCKYPNRGDVGGALGLFVGASAVTLFEFLDCLVHVVLSLRKK</sequence>
<dbReference type="PRINTS" id="PR01078">
    <property type="entry name" value="AMINACHANNEL"/>
</dbReference>
<dbReference type="Proteomes" id="UP000683360">
    <property type="component" value="Unassembled WGS sequence"/>
</dbReference>
<feature type="region of interest" description="Disordered" evidence="12">
    <location>
        <begin position="1"/>
        <end position="52"/>
    </location>
</feature>
<dbReference type="Gene3D" id="2.60.470.10">
    <property type="entry name" value="Acid-sensing ion channels like domains"/>
    <property type="match status" value="1"/>
</dbReference>
<dbReference type="Pfam" id="PF00858">
    <property type="entry name" value="ASC"/>
    <property type="match status" value="2"/>
</dbReference>
<keyword evidence="15" id="KW-1185">Reference proteome</keyword>
<proteinExistence type="inferred from homology"/>
<name>A0A8S3Q1X2_MYTED</name>
<organism evidence="14 15">
    <name type="scientific">Mytilus edulis</name>
    <name type="common">Blue mussel</name>
    <dbReference type="NCBI Taxonomy" id="6550"/>
    <lineage>
        <taxon>Eukaryota</taxon>
        <taxon>Metazoa</taxon>
        <taxon>Spiralia</taxon>
        <taxon>Lophotrochozoa</taxon>
        <taxon>Mollusca</taxon>
        <taxon>Bivalvia</taxon>
        <taxon>Autobranchia</taxon>
        <taxon>Pteriomorphia</taxon>
        <taxon>Mytilida</taxon>
        <taxon>Mytiloidea</taxon>
        <taxon>Mytilidae</taxon>
        <taxon>Mytilinae</taxon>
        <taxon>Mytilus</taxon>
    </lineage>
</organism>
<comment type="subcellular location">
    <subcellularLocation>
        <location evidence="1">Membrane</location>
        <topology evidence="1">Multi-pass membrane protein</topology>
    </subcellularLocation>
</comment>
<dbReference type="OrthoDB" id="6502088at2759"/>
<feature type="region of interest" description="Disordered" evidence="12">
    <location>
        <begin position="361"/>
        <end position="400"/>
    </location>
</feature>
<protein>
    <submittedName>
        <fullName evidence="14">Uncharacterized protein</fullName>
    </submittedName>
</protein>
<dbReference type="AlphaFoldDB" id="A0A8S3Q1X2"/>
<evidence type="ECO:0000256" key="1">
    <source>
        <dbReference type="ARBA" id="ARBA00004141"/>
    </source>
</evidence>
<evidence type="ECO:0000256" key="6">
    <source>
        <dbReference type="ARBA" id="ARBA00023053"/>
    </source>
</evidence>
<dbReference type="GO" id="GO:0015280">
    <property type="term" value="F:ligand-gated sodium channel activity"/>
    <property type="evidence" value="ECO:0007669"/>
    <property type="project" value="TreeGrafter"/>
</dbReference>
<keyword evidence="3 11" id="KW-0894">Sodium channel</keyword>
<comment type="similarity">
    <text evidence="11">Belongs to the amiloride-sensitive sodium channel (TC 1.A.6) family.</text>
</comment>
<dbReference type="PANTHER" id="PTHR11690">
    <property type="entry name" value="AMILORIDE-SENSITIVE SODIUM CHANNEL-RELATED"/>
    <property type="match status" value="1"/>
</dbReference>
<dbReference type="Gene3D" id="1.10.287.770">
    <property type="entry name" value="YojJ-like"/>
    <property type="match status" value="1"/>
</dbReference>
<evidence type="ECO:0000256" key="10">
    <source>
        <dbReference type="ARBA" id="ARBA00023303"/>
    </source>
</evidence>
<dbReference type="GO" id="GO:0005886">
    <property type="term" value="C:plasma membrane"/>
    <property type="evidence" value="ECO:0007669"/>
    <property type="project" value="TreeGrafter"/>
</dbReference>
<keyword evidence="9 11" id="KW-0739">Sodium transport</keyword>
<keyword evidence="7 11" id="KW-0406">Ion transport</keyword>
<dbReference type="EMBL" id="CAJPWZ010000341">
    <property type="protein sequence ID" value="CAG2190772.1"/>
    <property type="molecule type" value="Genomic_DNA"/>
</dbReference>
<keyword evidence="2 11" id="KW-0813">Transport</keyword>
<accession>A0A8S3Q1X2</accession>
<evidence type="ECO:0000256" key="12">
    <source>
        <dbReference type="SAM" id="MobiDB-lite"/>
    </source>
</evidence>
<evidence type="ECO:0000256" key="2">
    <source>
        <dbReference type="ARBA" id="ARBA00022448"/>
    </source>
</evidence>
<evidence type="ECO:0000313" key="14">
    <source>
        <dbReference type="EMBL" id="CAG2190772.1"/>
    </source>
</evidence>
<evidence type="ECO:0000256" key="4">
    <source>
        <dbReference type="ARBA" id="ARBA00022692"/>
    </source>
</evidence>
<feature type="transmembrane region" description="Helical" evidence="13">
    <location>
        <begin position="90"/>
        <end position="111"/>
    </location>
</feature>
<dbReference type="InterPro" id="IPR001873">
    <property type="entry name" value="ENaC"/>
</dbReference>
<evidence type="ECO:0000313" key="15">
    <source>
        <dbReference type="Proteomes" id="UP000683360"/>
    </source>
</evidence>
<feature type="compositionally biased region" description="Basic and acidic residues" evidence="12">
    <location>
        <begin position="11"/>
        <end position="20"/>
    </location>
</feature>
<evidence type="ECO:0000256" key="11">
    <source>
        <dbReference type="RuleBase" id="RU000679"/>
    </source>
</evidence>
<evidence type="ECO:0000256" key="5">
    <source>
        <dbReference type="ARBA" id="ARBA00022989"/>
    </source>
</evidence>
<keyword evidence="4 11" id="KW-0812">Transmembrane</keyword>
<evidence type="ECO:0000256" key="7">
    <source>
        <dbReference type="ARBA" id="ARBA00023065"/>
    </source>
</evidence>
<reference evidence="14" key="1">
    <citation type="submission" date="2021-03" db="EMBL/GenBank/DDBJ databases">
        <authorList>
            <person name="Bekaert M."/>
        </authorList>
    </citation>
    <scope>NUCLEOTIDE SEQUENCE</scope>
</reference>
<feature type="compositionally biased region" description="Acidic residues" evidence="12">
    <location>
        <begin position="379"/>
        <end position="400"/>
    </location>
</feature>
<evidence type="ECO:0000256" key="13">
    <source>
        <dbReference type="SAM" id="Phobius"/>
    </source>
</evidence>
<comment type="caution">
    <text evidence="14">The sequence shown here is derived from an EMBL/GenBank/DDBJ whole genome shotgun (WGS) entry which is preliminary data.</text>
</comment>